<protein>
    <submittedName>
        <fullName evidence="2">Uncharacterized protein</fullName>
    </submittedName>
</protein>
<evidence type="ECO:0000256" key="1">
    <source>
        <dbReference type="SAM" id="Phobius"/>
    </source>
</evidence>
<feature type="transmembrane region" description="Helical" evidence="1">
    <location>
        <begin position="6"/>
        <end position="25"/>
    </location>
</feature>
<dbReference type="EMBL" id="MTLA01000418">
    <property type="protein sequence ID" value="OOP65922.1"/>
    <property type="molecule type" value="Genomic_DNA"/>
</dbReference>
<keyword evidence="1" id="KW-0812">Transmembrane</keyword>
<keyword evidence="1" id="KW-1133">Transmembrane helix</keyword>
<feature type="transmembrane region" description="Helical" evidence="1">
    <location>
        <begin position="32"/>
        <end position="51"/>
    </location>
</feature>
<evidence type="ECO:0000313" key="2">
    <source>
        <dbReference type="EMBL" id="OOP65922.1"/>
    </source>
</evidence>
<dbReference type="AlphaFoldDB" id="A0A8E2I3Z6"/>
<organism evidence="2 3">
    <name type="scientific">Heyndrickxia oleronia</name>
    <dbReference type="NCBI Taxonomy" id="38875"/>
    <lineage>
        <taxon>Bacteria</taxon>
        <taxon>Bacillati</taxon>
        <taxon>Bacillota</taxon>
        <taxon>Bacilli</taxon>
        <taxon>Bacillales</taxon>
        <taxon>Bacillaceae</taxon>
        <taxon>Heyndrickxia</taxon>
    </lineage>
</organism>
<sequence>MGFYYILLLLIGVVFLIVGALNKNVSRSIKIVIFFVVFGILFIVTSLILLMPGSTEIISDLINS</sequence>
<accession>A0A8E2I3Z6</accession>
<proteinExistence type="predicted"/>
<reference evidence="2 3" key="1">
    <citation type="submission" date="2017-01" db="EMBL/GenBank/DDBJ databases">
        <title>Draft genome sequence of Bacillus oleronius.</title>
        <authorList>
            <person name="Allam M."/>
        </authorList>
    </citation>
    <scope>NUCLEOTIDE SEQUENCE [LARGE SCALE GENOMIC DNA]</scope>
    <source>
        <strain evidence="2 3">DSM 9356</strain>
    </source>
</reference>
<dbReference type="Proteomes" id="UP000189761">
    <property type="component" value="Unassembled WGS sequence"/>
</dbReference>
<keyword evidence="1" id="KW-0472">Membrane</keyword>
<keyword evidence="3" id="KW-1185">Reference proteome</keyword>
<evidence type="ECO:0000313" key="3">
    <source>
        <dbReference type="Proteomes" id="UP000189761"/>
    </source>
</evidence>
<gene>
    <name evidence="2" type="ORF">BWZ43_23685</name>
</gene>
<name>A0A8E2I3Z6_9BACI</name>
<comment type="caution">
    <text evidence="2">The sequence shown here is derived from an EMBL/GenBank/DDBJ whole genome shotgun (WGS) entry which is preliminary data.</text>
</comment>